<comment type="caution">
    <text evidence="3">The sequence shown here is derived from an EMBL/GenBank/DDBJ whole genome shotgun (WGS) entry which is preliminary data.</text>
</comment>
<dbReference type="PANTHER" id="PTHR37540">
    <property type="entry name" value="TRANSCRIPTION FACTOR (ACR-2), PUTATIVE-RELATED-RELATED"/>
    <property type="match status" value="1"/>
</dbReference>
<dbReference type="Pfam" id="PF11951">
    <property type="entry name" value="Fungal_trans_2"/>
    <property type="match status" value="1"/>
</dbReference>
<protein>
    <submittedName>
        <fullName evidence="3">Fungal-specific transcription factor domain-containing protein</fullName>
    </submittedName>
</protein>
<accession>A0ABR2Y823</accession>
<name>A0ABR2Y823_9PEZI</name>
<organism evidence="3 4">
    <name type="scientific">Seiridium cardinale</name>
    <dbReference type="NCBI Taxonomy" id="138064"/>
    <lineage>
        <taxon>Eukaryota</taxon>
        <taxon>Fungi</taxon>
        <taxon>Dikarya</taxon>
        <taxon>Ascomycota</taxon>
        <taxon>Pezizomycotina</taxon>
        <taxon>Sordariomycetes</taxon>
        <taxon>Xylariomycetidae</taxon>
        <taxon>Amphisphaeriales</taxon>
        <taxon>Sporocadaceae</taxon>
        <taxon>Seiridium</taxon>
    </lineage>
</organism>
<evidence type="ECO:0000256" key="2">
    <source>
        <dbReference type="SAM" id="MobiDB-lite"/>
    </source>
</evidence>
<dbReference type="PANTHER" id="PTHR37540:SF9">
    <property type="entry name" value="ZN(2)-C6 FUNGAL-TYPE DOMAIN-CONTAINING PROTEIN"/>
    <property type="match status" value="1"/>
</dbReference>
<keyword evidence="4" id="KW-1185">Reference proteome</keyword>
<feature type="region of interest" description="Disordered" evidence="2">
    <location>
        <begin position="307"/>
        <end position="326"/>
    </location>
</feature>
<evidence type="ECO:0000256" key="1">
    <source>
        <dbReference type="ARBA" id="ARBA00023242"/>
    </source>
</evidence>
<evidence type="ECO:0000313" key="4">
    <source>
        <dbReference type="Proteomes" id="UP001465668"/>
    </source>
</evidence>
<dbReference type="Proteomes" id="UP001465668">
    <property type="component" value="Unassembled WGS sequence"/>
</dbReference>
<proteinExistence type="predicted"/>
<reference evidence="3 4" key="1">
    <citation type="submission" date="2024-02" db="EMBL/GenBank/DDBJ databases">
        <title>First draft genome assembly of two strains of Seiridium cardinale.</title>
        <authorList>
            <person name="Emiliani G."/>
            <person name="Scali E."/>
        </authorList>
    </citation>
    <scope>NUCLEOTIDE SEQUENCE [LARGE SCALE GENOMIC DNA]</scope>
    <source>
        <strain evidence="3 4">BM-138-000479</strain>
    </source>
</reference>
<dbReference type="InterPro" id="IPR021858">
    <property type="entry name" value="Fun_TF"/>
</dbReference>
<dbReference type="EMBL" id="JARVKM010000002">
    <property type="protein sequence ID" value="KAK9782750.1"/>
    <property type="molecule type" value="Genomic_DNA"/>
</dbReference>
<keyword evidence="1" id="KW-0539">Nucleus</keyword>
<gene>
    <name evidence="3" type="ORF">SCAR479_01093</name>
</gene>
<evidence type="ECO:0000313" key="3">
    <source>
        <dbReference type="EMBL" id="KAK9782750.1"/>
    </source>
</evidence>
<sequence length="447" mass="49309">MSINTYAMSSPAMILNGLPLAPTILNTHLIHIFVKLISRFKASLDGNPDSSGPYHQIFFIPDMPFCIQDPLLVQISIYTAACFLSEKKHLEKQHSVFIKGQAIHMLNERLRSAEEATSDVAIAAVCQLIIDEWYWGETHDLRAHLNGMRHFVAQMIKLRGGYRNLGLRGLLSKMIILPSTDFGIAISFETQPYLQEGEDSQFEDSNSSTFKIAHSSPLVAATASFASCAEPYGLHAAAAAILDDVRFLIVLTISLPADPDAQQEQKLESTARWIHDRINSLPEESPHVPETSSSCSQGCSLARRTASSANGVSNSPTAGGNSQASDKVQPDYVYQSIRQAALIYTSAIAARKPFSETCSLNDFYRLWATIWRVSLTVWRSMMGIFVWIEVCIMAPAMDTPHGRFVKSMFTIAALNMGIENWTAASNALKGAVMLQAKLGRRSLETFV</sequence>